<evidence type="ECO:0000256" key="1">
    <source>
        <dbReference type="SAM" id="MobiDB-lite"/>
    </source>
</evidence>
<feature type="region of interest" description="Disordered" evidence="1">
    <location>
        <begin position="342"/>
        <end position="368"/>
    </location>
</feature>
<keyword evidence="5" id="KW-1185">Reference proteome</keyword>
<evidence type="ECO:0000313" key="4">
    <source>
        <dbReference type="EMBL" id="QJD87323.1"/>
    </source>
</evidence>
<name>A0A7Z2ZPF4_9BACL</name>
<dbReference type="GO" id="GO:0008610">
    <property type="term" value="P:lipid biosynthetic process"/>
    <property type="evidence" value="ECO:0007669"/>
    <property type="project" value="UniProtKB-ARBA"/>
</dbReference>
<keyword evidence="2" id="KW-0472">Membrane</keyword>
<feature type="transmembrane region" description="Helical" evidence="2">
    <location>
        <begin position="76"/>
        <end position="92"/>
    </location>
</feature>
<reference evidence="4 5" key="1">
    <citation type="submission" date="2020-04" db="EMBL/GenBank/DDBJ databases">
        <title>Genome sequencing of novel species.</title>
        <authorList>
            <person name="Heo J."/>
            <person name="Kim S.-J."/>
            <person name="Kim J.-S."/>
            <person name="Hong S.-B."/>
            <person name="Kwon S.-W."/>
        </authorList>
    </citation>
    <scope>NUCLEOTIDE SEQUENCE [LARGE SCALE GENOMIC DNA]</scope>
    <source>
        <strain evidence="4 5">MFER-1</strain>
    </source>
</reference>
<dbReference type="PANTHER" id="PTHR19353:SF19">
    <property type="entry name" value="DELTA(5) FATTY ACID DESATURASE C-RELATED"/>
    <property type="match status" value="1"/>
</dbReference>
<gene>
    <name evidence="4" type="ORF">HH215_31870</name>
</gene>
<protein>
    <submittedName>
        <fullName evidence="4">Fatty acid desaturase family protein</fullName>
    </submittedName>
</protein>
<dbReference type="GO" id="GO:0016020">
    <property type="term" value="C:membrane"/>
    <property type="evidence" value="ECO:0007669"/>
    <property type="project" value="TreeGrafter"/>
</dbReference>
<accession>A0A7Z2ZPF4</accession>
<dbReference type="InterPro" id="IPR005804">
    <property type="entry name" value="FA_desaturase_dom"/>
</dbReference>
<evidence type="ECO:0000259" key="3">
    <source>
        <dbReference type="Pfam" id="PF00487"/>
    </source>
</evidence>
<dbReference type="InterPro" id="IPR039393">
    <property type="entry name" value="Rhizopine-oxygenase-like"/>
</dbReference>
<dbReference type="KEGG" id="cheb:HH215_31870"/>
<dbReference type="Proteomes" id="UP000502248">
    <property type="component" value="Chromosome"/>
</dbReference>
<feature type="transmembrane region" description="Helical" evidence="2">
    <location>
        <begin position="208"/>
        <end position="231"/>
    </location>
</feature>
<keyword evidence="2" id="KW-0812">Transmembrane</keyword>
<feature type="transmembrane region" description="Helical" evidence="2">
    <location>
        <begin position="51"/>
        <end position="70"/>
    </location>
</feature>
<organism evidence="4 5">
    <name type="scientific">Cohnella herbarum</name>
    <dbReference type="NCBI Taxonomy" id="2728023"/>
    <lineage>
        <taxon>Bacteria</taxon>
        <taxon>Bacillati</taxon>
        <taxon>Bacillota</taxon>
        <taxon>Bacilli</taxon>
        <taxon>Bacillales</taxon>
        <taxon>Paenibacillaceae</taxon>
        <taxon>Cohnella</taxon>
    </lineage>
</organism>
<evidence type="ECO:0000313" key="5">
    <source>
        <dbReference type="Proteomes" id="UP000502248"/>
    </source>
</evidence>
<dbReference type="CDD" id="cd03511">
    <property type="entry name" value="Rhizopine-oxygenase-like"/>
    <property type="match status" value="1"/>
</dbReference>
<dbReference type="RefSeq" id="WP_169283568.1">
    <property type="nucleotide sequence ID" value="NZ_CP051680.1"/>
</dbReference>
<keyword evidence="2" id="KW-1133">Transmembrane helix</keyword>
<sequence length="368" mass="42952">MSTSQTKRDYSLTGPENRRAQERGLAAAEWYETPIPRKRLKELMKRKDGPAIRDTIVWLVLLTGAGIAAYRSWGTWWAVPAFFVYGLLYASPGDSRWHECGHGTAFKTSWMNEVVYQFSSFLVLRPATPWRWSHARHHTDTYVVGRDPEIHQPRPPVWRIIIMQFAHLYGGPRDIKRMFMHAFGVIDKEEKEFIPETEYRKTFWESRAYVVIFAIVIAACLYTSSILPAMFIVLPSFYGACLMVVFGMIQHLGLHEDVLDHRLNTRTVYMNPVFRFLYWNMNYHIEHHMFPMVPYHALAALHEEMKGDCPKPNRSTWEAFSEVIRALLKQRKDRDYTIRRELPPTAQPYQYGPSEVSRVRGGTETTTA</sequence>
<dbReference type="InterPro" id="IPR012171">
    <property type="entry name" value="Fatty_acid_desaturase"/>
</dbReference>
<dbReference type="PANTHER" id="PTHR19353">
    <property type="entry name" value="FATTY ACID DESATURASE 2"/>
    <property type="match status" value="1"/>
</dbReference>
<evidence type="ECO:0000256" key="2">
    <source>
        <dbReference type="SAM" id="Phobius"/>
    </source>
</evidence>
<feature type="domain" description="Fatty acid desaturase" evidence="3">
    <location>
        <begin position="75"/>
        <end position="318"/>
    </location>
</feature>
<feature type="transmembrane region" description="Helical" evidence="2">
    <location>
        <begin position="237"/>
        <end position="254"/>
    </location>
</feature>
<dbReference type="EMBL" id="CP051680">
    <property type="protein sequence ID" value="QJD87323.1"/>
    <property type="molecule type" value="Genomic_DNA"/>
</dbReference>
<feature type="region of interest" description="Disordered" evidence="1">
    <location>
        <begin position="1"/>
        <end position="21"/>
    </location>
</feature>
<proteinExistence type="predicted"/>
<dbReference type="Pfam" id="PF00487">
    <property type="entry name" value="FA_desaturase"/>
    <property type="match status" value="1"/>
</dbReference>
<dbReference type="GO" id="GO:0016717">
    <property type="term" value="F:oxidoreductase activity, acting on paired donors, with oxidation of a pair of donors resulting in the reduction of molecular oxygen to two molecules of water"/>
    <property type="evidence" value="ECO:0007669"/>
    <property type="project" value="TreeGrafter"/>
</dbReference>
<dbReference type="AlphaFoldDB" id="A0A7Z2ZPF4"/>